<protein>
    <submittedName>
        <fullName evidence="1">Uncharacterized protein</fullName>
    </submittedName>
</protein>
<keyword evidence="2" id="KW-1185">Reference proteome</keyword>
<name>A0A1D9P0A2_9FIRM</name>
<evidence type="ECO:0000313" key="2">
    <source>
        <dbReference type="Proteomes" id="UP000179284"/>
    </source>
</evidence>
<accession>A0A1D9P0A2</accession>
<dbReference type="AlphaFoldDB" id="A0A1D9P0A2"/>
<proteinExistence type="predicted"/>
<reference evidence="2" key="1">
    <citation type="submission" date="2016-10" db="EMBL/GenBank/DDBJ databases">
        <title>The complete genome sequence of the rumen bacterium Butyrivibrio hungatei MB2003.</title>
        <authorList>
            <person name="Palevich N."/>
            <person name="Kelly W.J."/>
            <person name="Leahy S.C."/>
            <person name="Altermann E."/>
            <person name="Rakonjac J."/>
            <person name="Attwood G.T."/>
        </authorList>
    </citation>
    <scope>NUCLEOTIDE SEQUENCE [LARGE SCALE GENOMIC DNA]</scope>
    <source>
        <strain evidence="2">MB2003</strain>
    </source>
</reference>
<gene>
    <name evidence="1" type="ORF">bhn_I0983</name>
</gene>
<organism evidence="1 2">
    <name type="scientific">Butyrivibrio hungatei</name>
    <dbReference type="NCBI Taxonomy" id="185008"/>
    <lineage>
        <taxon>Bacteria</taxon>
        <taxon>Bacillati</taxon>
        <taxon>Bacillota</taxon>
        <taxon>Clostridia</taxon>
        <taxon>Lachnospirales</taxon>
        <taxon>Lachnospiraceae</taxon>
        <taxon>Butyrivibrio</taxon>
    </lineage>
</organism>
<dbReference type="EMBL" id="CP017831">
    <property type="protein sequence ID" value="AOZ96017.1"/>
    <property type="molecule type" value="Genomic_DNA"/>
</dbReference>
<dbReference type="Proteomes" id="UP000179284">
    <property type="component" value="Chromosome I"/>
</dbReference>
<dbReference type="KEGG" id="bhu:bhn_I0983"/>
<evidence type="ECO:0000313" key="1">
    <source>
        <dbReference type="EMBL" id="AOZ96017.1"/>
    </source>
</evidence>
<sequence length="218" mass="24570">MIDSILLNSEVMPYNQGMKKKGLLLISLIFVLTGCEQAITLPDMGEIEEGVGAGAEAASEALSTAMQEAREKMEEIAESDFADSAEEESSRGILTSKEDIQLTAVDSKGTYSFIYAGETFTAIYTTDNWKIKDSYKITNYSDITMICEALSDEHQIHGLDRESYRTPDDMAFEWQQHNIAYELLPEDNDWKKHAKDVDIDPKDQGKTFFEMYEERAGN</sequence>